<dbReference type="KEGG" id="mlv:CVS47_01758"/>
<reference evidence="4 5" key="1">
    <citation type="submission" date="2018-08" db="EMBL/GenBank/DDBJ databases">
        <title>Microbacterium lemovicicum sp. nov., a bacterium isolated from a natural uranium-rich soil.</title>
        <authorList>
            <person name="ORTET P."/>
        </authorList>
    </citation>
    <scope>NUCLEOTIDE SEQUENCE [LARGE SCALE GENOMIC DNA]</scope>
    <source>
        <strain evidence="4 5">Viu22</strain>
    </source>
</reference>
<dbReference type="EMBL" id="CP031423">
    <property type="protein sequence ID" value="AZS37128.1"/>
    <property type="molecule type" value="Genomic_DNA"/>
</dbReference>
<gene>
    <name evidence="4" type="ORF">CVS47_01758</name>
</gene>
<sequence length="261" mass="27259">MSHLESEILALMAMGEPVASPEDRAHIDDCSGCREELSRLRHAVDVGRATIDVGELDTPAPVVWTRIADELQLSEDVRADAAPAASATAEPAGRPESAPARTADTVTRRSRRAGGRRPAFRAPWMLAAAVVLVLGVGGGTWAVVRQLAPTPVAQAALDAFPDHPGASGTAVVDRDSDGADTVTVTLNVPDDPSGYREVWLITADATALVSLGVLDGDEGTFPIPSGVDLDRYVLVDISDEPVDGDPTHSGDSIVRGQLSFG</sequence>
<dbReference type="AlphaFoldDB" id="A0A3Q9J2L5"/>
<dbReference type="RefSeq" id="WP_127095735.1">
    <property type="nucleotide sequence ID" value="NZ_CP031423.1"/>
</dbReference>
<feature type="transmembrane region" description="Helical" evidence="2">
    <location>
        <begin position="122"/>
        <end position="144"/>
    </location>
</feature>
<protein>
    <recommendedName>
        <fullName evidence="3">Anti-sigma K factor RskA C-terminal domain-containing protein</fullName>
    </recommendedName>
</protein>
<dbReference type="InterPro" id="IPR018764">
    <property type="entry name" value="RskA_C"/>
</dbReference>
<accession>A0A3Q9J2L5</accession>
<keyword evidence="2" id="KW-1133">Transmembrane helix</keyword>
<evidence type="ECO:0000259" key="3">
    <source>
        <dbReference type="Pfam" id="PF10099"/>
    </source>
</evidence>
<evidence type="ECO:0000313" key="5">
    <source>
        <dbReference type="Proteomes" id="UP000276888"/>
    </source>
</evidence>
<dbReference type="Proteomes" id="UP000276888">
    <property type="component" value="Chromosome"/>
</dbReference>
<organism evidence="4 5">
    <name type="scientific">Microbacterium lemovicicum</name>
    <dbReference type="NCBI Taxonomy" id="1072463"/>
    <lineage>
        <taxon>Bacteria</taxon>
        <taxon>Bacillati</taxon>
        <taxon>Actinomycetota</taxon>
        <taxon>Actinomycetes</taxon>
        <taxon>Micrococcales</taxon>
        <taxon>Microbacteriaceae</taxon>
        <taxon>Microbacterium</taxon>
    </lineage>
</organism>
<evidence type="ECO:0000256" key="2">
    <source>
        <dbReference type="SAM" id="Phobius"/>
    </source>
</evidence>
<dbReference type="Pfam" id="PF10099">
    <property type="entry name" value="RskA_C"/>
    <property type="match status" value="1"/>
</dbReference>
<feature type="region of interest" description="Disordered" evidence="1">
    <location>
        <begin position="79"/>
        <end position="114"/>
    </location>
</feature>
<keyword evidence="5" id="KW-1185">Reference proteome</keyword>
<evidence type="ECO:0000256" key="1">
    <source>
        <dbReference type="SAM" id="MobiDB-lite"/>
    </source>
</evidence>
<proteinExistence type="predicted"/>
<feature type="compositionally biased region" description="Low complexity" evidence="1">
    <location>
        <begin position="80"/>
        <end position="92"/>
    </location>
</feature>
<feature type="region of interest" description="Disordered" evidence="1">
    <location>
        <begin position="240"/>
        <end position="261"/>
    </location>
</feature>
<keyword evidence="2" id="KW-0472">Membrane</keyword>
<dbReference type="GO" id="GO:0005886">
    <property type="term" value="C:plasma membrane"/>
    <property type="evidence" value="ECO:0007669"/>
    <property type="project" value="InterPro"/>
</dbReference>
<keyword evidence="2" id="KW-0812">Transmembrane</keyword>
<evidence type="ECO:0000313" key="4">
    <source>
        <dbReference type="EMBL" id="AZS37128.1"/>
    </source>
</evidence>
<name>A0A3Q9J2L5_9MICO</name>
<feature type="domain" description="Anti-sigma K factor RskA C-terminal" evidence="3">
    <location>
        <begin position="125"/>
        <end position="251"/>
    </location>
</feature>
<dbReference type="OrthoDB" id="4328740at2"/>